<gene>
    <name evidence="2" type="ordered locus">Haur_0994</name>
</gene>
<keyword evidence="1" id="KW-0472">Membrane</keyword>
<dbReference type="STRING" id="316274.Haur_0994"/>
<evidence type="ECO:0000313" key="3">
    <source>
        <dbReference type="Proteomes" id="UP000000787"/>
    </source>
</evidence>
<dbReference type="Proteomes" id="UP000000787">
    <property type="component" value="Chromosome"/>
</dbReference>
<dbReference type="KEGG" id="hau:Haur_0994"/>
<name>A9AZ96_HERA2</name>
<keyword evidence="3" id="KW-1185">Reference proteome</keyword>
<feature type="transmembrane region" description="Helical" evidence="1">
    <location>
        <begin position="83"/>
        <end position="100"/>
    </location>
</feature>
<accession>A9AZ96</accession>
<organism evidence="2 3">
    <name type="scientific">Herpetosiphon aurantiacus (strain ATCC 23779 / DSM 785 / 114-95)</name>
    <dbReference type="NCBI Taxonomy" id="316274"/>
    <lineage>
        <taxon>Bacteria</taxon>
        <taxon>Bacillati</taxon>
        <taxon>Chloroflexota</taxon>
        <taxon>Chloroflexia</taxon>
        <taxon>Herpetosiphonales</taxon>
        <taxon>Herpetosiphonaceae</taxon>
        <taxon>Herpetosiphon</taxon>
    </lineage>
</organism>
<evidence type="ECO:0008006" key="4">
    <source>
        <dbReference type="Google" id="ProtNLM"/>
    </source>
</evidence>
<proteinExistence type="predicted"/>
<feature type="transmembrane region" description="Helical" evidence="1">
    <location>
        <begin position="106"/>
        <end position="125"/>
    </location>
</feature>
<sequence length="137" mass="15335">MYTVPVNKQQTKLPAPLGLKLVGVRYGLGTLLMAGLTILLGFELKTWFGPDFFIPLLLVLAYAGITVLYARVTWGIFKQRERARRLGVFLEFLALALSAFDLLTGSLALSDLVSIGISIAVIWYLRRTETLDYFYEA</sequence>
<dbReference type="AlphaFoldDB" id="A9AZ96"/>
<dbReference type="EMBL" id="CP000875">
    <property type="protein sequence ID" value="ABX03642.1"/>
    <property type="molecule type" value="Genomic_DNA"/>
</dbReference>
<dbReference type="BioCyc" id="HAUR316274:GHYA-1010-MONOMER"/>
<feature type="transmembrane region" description="Helical" evidence="1">
    <location>
        <begin position="52"/>
        <end position="71"/>
    </location>
</feature>
<evidence type="ECO:0000256" key="1">
    <source>
        <dbReference type="SAM" id="Phobius"/>
    </source>
</evidence>
<keyword evidence="1" id="KW-0812">Transmembrane</keyword>
<reference evidence="2 3" key="1">
    <citation type="journal article" date="2011" name="Stand. Genomic Sci.">
        <title>Complete genome sequence of the filamentous gliding predatory bacterium Herpetosiphon aurantiacus type strain (114-95(T)).</title>
        <authorList>
            <person name="Kiss H."/>
            <person name="Nett M."/>
            <person name="Domin N."/>
            <person name="Martin K."/>
            <person name="Maresca J.A."/>
            <person name="Copeland A."/>
            <person name="Lapidus A."/>
            <person name="Lucas S."/>
            <person name="Berry K.W."/>
            <person name="Glavina Del Rio T."/>
            <person name="Dalin E."/>
            <person name="Tice H."/>
            <person name="Pitluck S."/>
            <person name="Richardson P."/>
            <person name="Bruce D."/>
            <person name="Goodwin L."/>
            <person name="Han C."/>
            <person name="Detter J.C."/>
            <person name="Schmutz J."/>
            <person name="Brettin T."/>
            <person name="Land M."/>
            <person name="Hauser L."/>
            <person name="Kyrpides N.C."/>
            <person name="Ivanova N."/>
            <person name="Goker M."/>
            <person name="Woyke T."/>
            <person name="Klenk H.P."/>
            <person name="Bryant D.A."/>
        </authorList>
    </citation>
    <scope>NUCLEOTIDE SEQUENCE [LARGE SCALE GENOMIC DNA]</scope>
    <source>
        <strain evidence="3">ATCC 23779 / DSM 785 / 114-95</strain>
    </source>
</reference>
<keyword evidence="1" id="KW-1133">Transmembrane helix</keyword>
<dbReference type="InParanoid" id="A9AZ96"/>
<evidence type="ECO:0000313" key="2">
    <source>
        <dbReference type="EMBL" id="ABX03642.1"/>
    </source>
</evidence>
<dbReference type="HOGENOM" id="CLU_1862424_0_0_0"/>
<protein>
    <recommendedName>
        <fullName evidence="4">Integral membrane protein</fullName>
    </recommendedName>
</protein>
<feature type="transmembrane region" description="Helical" evidence="1">
    <location>
        <begin position="21"/>
        <end position="40"/>
    </location>
</feature>